<dbReference type="AlphaFoldDB" id="A0A3A9W1M3"/>
<evidence type="ECO:0000259" key="5">
    <source>
        <dbReference type="Pfam" id="PF10502"/>
    </source>
</evidence>
<dbReference type="GO" id="GO:0009003">
    <property type="term" value="F:signal peptidase activity"/>
    <property type="evidence" value="ECO:0007669"/>
    <property type="project" value="UniProtKB-EC"/>
</dbReference>
<evidence type="ECO:0000256" key="3">
    <source>
        <dbReference type="PIRSR" id="PIRSR600223-1"/>
    </source>
</evidence>
<feature type="transmembrane region" description="Helical" evidence="4">
    <location>
        <begin position="12"/>
        <end position="38"/>
    </location>
</feature>
<dbReference type="GO" id="GO:0005886">
    <property type="term" value="C:plasma membrane"/>
    <property type="evidence" value="ECO:0007669"/>
    <property type="project" value="UniProtKB-SubCell"/>
</dbReference>
<feature type="active site" evidence="3">
    <location>
        <position position="88"/>
    </location>
</feature>
<comment type="subcellular location">
    <subcellularLocation>
        <location evidence="1">Cell membrane</location>
        <topology evidence="1">Single-pass type II membrane protein</topology>
    </subcellularLocation>
    <subcellularLocation>
        <location evidence="4">Membrane</location>
        <topology evidence="4">Single-pass type II membrane protein</topology>
    </subcellularLocation>
</comment>
<comment type="caution">
    <text evidence="6">The sequence shown here is derived from an EMBL/GenBank/DDBJ whole genome shotgun (WGS) entry which is preliminary data.</text>
</comment>
<dbReference type="GO" id="GO:0004252">
    <property type="term" value="F:serine-type endopeptidase activity"/>
    <property type="evidence" value="ECO:0007669"/>
    <property type="project" value="InterPro"/>
</dbReference>
<comment type="catalytic activity">
    <reaction evidence="4">
        <text>Cleavage of hydrophobic, N-terminal signal or leader sequences from secreted and periplasmic proteins.</text>
        <dbReference type="EC" id="3.4.21.89"/>
    </reaction>
</comment>
<dbReference type="Gene3D" id="2.10.109.10">
    <property type="entry name" value="Umud Fragment, subunit A"/>
    <property type="match status" value="1"/>
</dbReference>
<dbReference type="EC" id="3.4.21.89" evidence="4"/>
<dbReference type="OrthoDB" id="9815782at2"/>
<feature type="transmembrane region" description="Helical" evidence="4">
    <location>
        <begin position="209"/>
        <end position="230"/>
    </location>
</feature>
<keyword evidence="4 6" id="KW-0378">Hydrolase</keyword>
<gene>
    <name evidence="6" type="primary">lepB</name>
    <name evidence="7" type="ORF">D7318_20810</name>
    <name evidence="6" type="ORF">D7319_21345</name>
</gene>
<keyword evidence="4" id="KW-0812">Transmembrane</keyword>
<dbReference type="InterPro" id="IPR000223">
    <property type="entry name" value="Pept_S26A_signal_pept_1"/>
</dbReference>
<comment type="caution">
    <text evidence="4">Lacks conserved residue(s) required for the propagation of feature annotation.</text>
</comment>
<dbReference type="InterPro" id="IPR019533">
    <property type="entry name" value="Peptidase_S26"/>
</dbReference>
<dbReference type="PROSITE" id="PS51257">
    <property type="entry name" value="PROKAR_LIPOPROTEIN"/>
    <property type="match status" value="1"/>
</dbReference>
<dbReference type="GO" id="GO:0006465">
    <property type="term" value="P:signal peptide processing"/>
    <property type="evidence" value="ECO:0007669"/>
    <property type="project" value="InterPro"/>
</dbReference>
<evidence type="ECO:0000313" key="6">
    <source>
        <dbReference type="EMBL" id="RKN06662.1"/>
    </source>
</evidence>
<dbReference type="CDD" id="cd06530">
    <property type="entry name" value="S26_SPase_I"/>
    <property type="match status" value="1"/>
</dbReference>
<name>A0A3A9W1M3_9ACTN</name>
<evidence type="ECO:0000313" key="8">
    <source>
        <dbReference type="Proteomes" id="UP000268652"/>
    </source>
</evidence>
<feature type="active site" evidence="3">
    <location>
        <position position="47"/>
    </location>
</feature>
<dbReference type="RefSeq" id="WP_120698637.1">
    <property type="nucleotide sequence ID" value="NZ_RBDX01000019.1"/>
</dbReference>
<organism evidence="6 9">
    <name type="scientific">Streptomyces radicis</name>
    <dbReference type="NCBI Taxonomy" id="1750517"/>
    <lineage>
        <taxon>Bacteria</taxon>
        <taxon>Bacillati</taxon>
        <taxon>Actinomycetota</taxon>
        <taxon>Actinomycetes</taxon>
        <taxon>Kitasatosporales</taxon>
        <taxon>Streptomycetaceae</taxon>
        <taxon>Streptomyces</taxon>
    </lineage>
</organism>
<keyword evidence="4" id="KW-0472">Membrane</keyword>
<reference evidence="8 9" key="1">
    <citation type="submission" date="2018-09" db="EMBL/GenBank/DDBJ databases">
        <title>Streptomyces sp. nov. DS1-2, an endophytic actinomycete isolated from roots of Dendrobium scabrilingue.</title>
        <authorList>
            <person name="Kuncharoen N."/>
            <person name="Kudo T."/>
            <person name="Ohkuma M."/>
            <person name="Yuki M."/>
            <person name="Tanasupawat S."/>
        </authorList>
    </citation>
    <scope>NUCLEOTIDE SEQUENCE [LARGE SCALE GENOMIC DNA]</scope>
    <source>
        <strain evidence="6 9">AZ1-7</strain>
        <strain evidence="7 8">DS1-2</strain>
    </source>
</reference>
<protein>
    <recommendedName>
        <fullName evidence="4">Signal peptidase I</fullName>
        <ecNumber evidence="4">3.4.21.89</ecNumber>
    </recommendedName>
</protein>
<keyword evidence="4" id="KW-1133">Transmembrane helix</keyword>
<dbReference type="PANTHER" id="PTHR43390">
    <property type="entry name" value="SIGNAL PEPTIDASE I"/>
    <property type="match status" value="1"/>
</dbReference>
<comment type="similarity">
    <text evidence="2 4">Belongs to the peptidase S26 family.</text>
</comment>
<dbReference type="Pfam" id="PF10502">
    <property type="entry name" value="Peptidase_S26"/>
    <property type="match status" value="1"/>
</dbReference>
<keyword evidence="8" id="KW-1185">Reference proteome</keyword>
<dbReference type="EMBL" id="RBDY01000017">
    <property type="protein sequence ID" value="RKN19287.1"/>
    <property type="molecule type" value="Genomic_DNA"/>
</dbReference>
<keyword evidence="4" id="KW-0645">Protease</keyword>
<dbReference type="SUPFAM" id="SSF51306">
    <property type="entry name" value="LexA/Signal peptidase"/>
    <property type="match status" value="1"/>
</dbReference>
<sequence length="249" mass="25619">MSGSIRGRGRVGRVLSGAAVGVGCVLLLGGFVLAAILYQPYAVPTDSMAPAVVAGDRVLAQRIDGGEVHRGDVVVFKDATWGESLMIKRVVGMGGDVVACCDENGRLTVNGEPVDEPYLADTENPASSTGFDTEVPEGELFLLGDDRADSLDSRSLLTEAGGGTVPADAVSGRVEAVVWPLERFGQLGRATGFAEQPGGISAAGPLRPLFQVICAGAVLIVVGAVHPTVARLRSRSGPPRRADVSGDAQ</sequence>
<dbReference type="NCBIfam" id="TIGR02227">
    <property type="entry name" value="sigpep_I_bact"/>
    <property type="match status" value="1"/>
</dbReference>
<evidence type="ECO:0000313" key="7">
    <source>
        <dbReference type="EMBL" id="RKN19287.1"/>
    </source>
</evidence>
<feature type="domain" description="Peptidase S26" evidence="5">
    <location>
        <begin position="26"/>
        <end position="179"/>
    </location>
</feature>
<dbReference type="EMBL" id="RBDX01000019">
    <property type="protein sequence ID" value="RKN06662.1"/>
    <property type="molecule type" value="Genomic_DNA"/>
</dbReference>
<dbReference type="Proteomes" id="UP000268652">
    <property type="component" value="Unassembled WGS sequence"/>
</dbReference>
<dbReference type="PRINTS" id="PR00727">
    <property type="entry name" value="LEADERPTASE"/>
</dbReference>
<proteinExistence type="inferred from homology"/>
<evidence type="ECO:0000256" key="2">
    <source>
        <dbReference type="ARBA" id="ARBA00009370"/>
    </source>
</evidence>
<dbReference type="Proteomes" id="UP000275024">
    <property type="component" value="Unassembled WGS sequence"/>
</dbReference>
<evidence type="ECO:0000256" key="1">
    <source>
        <dbReference type="ARBA" id="ARBA00004401"/>
    </source>
</evidence>
<accession>A0A3A9W1M3</accession>
<evidence type="ECO:0000256" key="4">
    <source>
        <dbReference type="RuleBase" id="RU362042"/>
    </source>
</evidence>
<dbReference type="PANTHER" id="PTHR43390:SF1">
    <property type="entry name" value="CHLOROPLAST PROCESSING PEPTIDASE"/>
    <property type="match status" value="1"/>
</dbReference>
<dbReference type="InterPro" id="IPR036286">
    <property type="entry name" value="LexA/Signal_pep-like_sf"/>
</dbReference>
<evidence type="ECO:0000313" key="9">
    <source>
        <dbReference type="Proteomes" id="UP000275024"/>
    </source>
</evidence>